<proteinExistence type="predicted"/>
<dbReference type="PANTHER" id="PTHR31230:SF1">
    <property type="entry name" value="MYELOID-DERIVED GROWTH FACTOR"/>
    <property type="match status" value="1"/>
</dbReference>
<dbReference type="PANTHER" id="PTHR31230">
    <property type="entry name" value="MYELOID-DERIVED GROWTH FACTOR MYDGF"/>
    <property type="match status" value="1"/>
</dbReference>
<keyword evidence="1" id="KW-0732">Signal</keyword>
<feature type="signal peptide" evidence="1">
    <location>
        <begin position="1"/>
        <end position="21"/>
    </location>
</feature>
<evidence type="ECO:0000313" key="3">
    <source>
        <dbReference type="WBParaSite" id="maker-E.canG7_contigs_2695-snap-gene-0.23-mRNA-1"/>
    </source>
</evidence>
<accession>A0A915EWK9</accession>
<feature type="chain" id="PRO_5036742413" evidence="1">
    <location>
        <begin position="22"/>
        <end position="183"/>
    </location>
</feature>
<dbReference type="Pfam" id="PF10572">
    <property type="entry name" value="UPF0556"/>
    <property type="match status" value="1"/>
</dbReference>
<dbReference type="InterPro" id="IPR018887">
    <property type="entry name" value="MYDGF"/>
</dbReference>
<organism evidence="2 3">
    <name type="scientific">Echinococcus canadensis</name>
    <dbReference type="NCBI Taxonomy" id="519352"/>
    <lineage>
        <taxon>Eukaryota</taxon>
        <taxon>Metazoa</taxon>
        <taxon>Spiralia</taxon>
        <taxon>Lophotrochozoa</taxon>
        <taxon>Platyhelminthes</taxon>
        <taxon>Cestoda</taxon>
        <taxon>Eucestoda</taxon>
        <taxon>Cyclophyllidea</taxon>
        <taxon>Taeniidae</taxon>
        <taxon>Echinococcus</taxon>
        <taxon>Echinococcus canadensis group</taxon>
    </lineage>
</organism>
<dbReference type="AlphaFoldDB" id="A0A915EWK9"/>
<keyword evidence="2" id="KW-1185">Reference proteome</keyword>
<protein>
    <submittedName>
        <fullName evidence="3">Uncharacterized protein</fullName>
    </submittedName>
</protein>
<dbReference type="WBParaSite" id="maker-E.canG7_contigs_2695-snap-gene-0.23-mRNA-1">
    <property type="protein sequence ID" value="maker-E.canG7_contigs_2695-snap-gene-0.23-mRNA-1"/>
    <property type="gene ID" value="EcG7_04346"/>
</dbReference>
<sequence length="183" mass="20517">MWGSYLPLLFYFITFLFVSLADENFVIKEAVIRPGGVARSVSIEGFGVECKFDYTCQGGTGEVSVFLLFSRLQEWHLSMVYSKHLNRYICHIQRPSVSSSYLFFQKFALAVSGPATVISGNAYVDGSTELAPDEYSLDLKKNLSKSAVPFYEFILVVQNDGNFKGHLAHVAIEFELDSSRPDL</sequence>
<evidence type="ECO:0000313" key="2">
    <source>
        <dbReference type="Proteomes" id="UP000887562"/>
    </source>
</evidence>
<dbReference type="Proteomes" id="UP000887562">
    <property type="component" value="Unplaced"/>
</dbReference>
<dbReference type="GO" id="GO:0005615">
    <property type="term" value="C:extracellular space"/>
    <property type="evidence" value="ECO:0007669"/>
    <property type="project" value="TreeGrafter"/>
</dbReference>
<reference evidence="3" key="1">
    <citation type="submission" date="2022-11" db="UniProtKB">
        <authorList>
            <consortium name="WormBaseParasite"/>
        </authorList>
    </citation>
    <scope>IDENTIFICATION</scope>
</reference>
<evidence type="ECO:0000256" key="1">
    <source>
        <dbReference type="SAM" id="SignalP"/>
    </source>
</evidence>
<dbReference type="GO" id="GO:0001938">
    <property type="term" value="P:positive regulation of endothelial cell proliferation"/>
    <property type="evidence" value="ECO:0007669"/>
    <property type="project" value="TreeGrafter"/>
</dbReference>
<name>A0A915EWK9_9CEST</name>